<dbReference type="Proteomes" id="UP000076967">
    <property type="component" value="Unassembled WGS sequence"/>
</dbReference>
<sequence length="83" mass="9219">MQVIQKLTVVSNPTRVFEVGTEIDGQEIIEIQDDGVRLDNSVHSEYLILGDDNQLIASIENAPVILDYKQIAVHDDEVVQTNG</sequence>
<dbReference type="STRING" id="494026.PGLA_25005"/>
<accession>A0A168DFR2</accession>
<gene>
    <name evidence="1" type="ORF">PGLA_25005</name>
</gene>
<dbReference type="EMBL" id="LVJH01000070">
    <property type="protein sequence ID" value="OAB34157.1"/>
    <property type="molecule type" value="Genomic_DNA"/>
</dbReference>
<name>A0A168DFR2_9BACL</name>
<comment type="caution">
    <text evidence="1">The sequence shown here is derived from an EMBL/GenBank/DDBJ whole genome shotgun (WGS) entry which is preliminary data.</text>
</comment>
<proteinExistence type="predicted"/>
<reference evidence="1 2" key="1">
    <citation type="submission" date="2016-03" db="EMBL/GenBank/DDBJ databases">
        <title>Draft genome sequence of Paenibacillus glacialis DSM 22343.</title>
        <authorList>
            <person name="Shin S.-K."/>
            <person name="Yi H."/>
        </authorList>
    </citation>
    <scope>NUCLEOTIDE SEQUENCE [LARGE SCALE GENOMIC DNA]</scope>
    <source>
        <strain evidence="1 2">DSM 22343</strain>
    </source>
</reference>
<protein>
    <submittedName>
        <fullName evidence="1">Uncharacterized protein</fullName>
    </submittedName>
</protein>
<organism evidence="1 2">
    <name type="scientific">Paenibacillus glacialis</name>
    <dbReference type="NCBI Taxonomy" id="494026"/>
    <lineage>
        <taxon>Bacteria</taxon>
        <taxon>Bacillati</taxon>
        <taxon>Bacillota</taxon>
        <taxon>Bacilli</taxon>
        <taxon>Bacillales</taxon>
        <taxon>Paenibacillaceae</taxon>
        <taxon>Paenibacillus</taxon>
    </lineage>
</organism>
<dbReference type="AlphaFoldDB" id="A0A168DFR2"/>
<keyword evidence="2" id="KW-1185">Reference proteome</keyword>
<evidence type="ECO:0000313" key="1">
    <source>
        <dbReference type="EMBL" id="OAB34157.1"/>
    </source>
</evidence>
<dbReference type="RefSeq" id="WP_068537900.1">
    <property type="nucleotide sequence ID" value="NZ_LVJH01000070.1"/>
</dbReference>
<dbReference type="OrthoDB" id="2657773at2"/>
<evidence type="ECO:0000313" key="2">
    <source>
        <dbReference type="Proteomes" id="UP000076967"/>
    </source>
</evidence>